<organism evidence="1 2">
    <name type="scientific">Dreissena polymorpha</name>
    <name type="common">Zebra mussel</name>
    <name type="synonym">Mytilus polymorpha</name>
    <dbReference type="NCBI Taxonomy" id="45954"/>
    <lineage>
        <taxon>Eukaryota</taxon>
        <taxon>Metazoa</taxon>
        <taxon>Spiralia</taxon>
        <taxon>Lophotrochozoa</taxon>
        <taxon>Mollusca</taxon>
        <taxon>Bivalvia</taxon>
        <taxon>Autobranchia</taxon>
        <taxon>Heteroconchia</taxon>
        <taxon>Euheterodonta</taxon>
        <taxon>Imparidentia</taxon>
        <taxon>Neoheterodontei</taxon>
        <taxon>Myida</taxon>
        <taxon>Dreissenoidea</taxon>
        <taxon>Dreissenidae</taxon>
        <taxon>Dreissena</taxon>
    </lineage>
</organism>
<evidence type="ECO:0000313" key="1">
    <source>
        <dbReference type="EMBL" id="KAH3821362.1"/>
    </source>
</evidence>
<sequence>MTGLCGTTERLQFSGFAWKFEPEGTSRYKCTFVSCYLCETEGNCPRERGHEMVAHDRICIHDA</sequence>
<proteinExistence type="predicted"/>
<reference evidence="1" key="1">
    <citation type="journal article" date="2019" name="bioRxiv">
        <title>The Genome of the Zebra Mussel, Dreissena polymorpha: A Resource for Invasive Species Research.</title>
        <authorList>
            <person name="McCartney M.A."/>
            <person name="Auch B."/>
            <person name="Kono T."/>
            <person name="Mallez S."/>
            <person name="Zhang Y."/>
            <person name="Obille A."/>
            <person name="Becker A."/>
            <person name="Abrahante J.E."/>
            <person name="Garbe J."/>
            <person name="Badalamenti J.P."/>
            <person name="Herman A."/>
            <person name="Mangelson H."/>
            <person name="Liachko I."/>
            <person name="Sullivan S."/>
            <person name="Sone E.D."/>
            <person name="Koren S."/>
            <person name="Silverstein K.A.T."/>
            <person name="Beckman K.B."/>
            <person name="Gohl D.M."/>
        </authorList>
    </citation>
    <scope>NUCLEOTIDE SEQUENCE</scope>
    <source>
        <strain evidence="1">Duluth1</strain>
        <tissue evidence="1">Whole animal</tissue>
    </source>
</reference>
<evidence type="ECO:0000313" key="2">
    <source>
        <dbReference type="Proteomes" id="UP000828390"/>
    </source>
</evidence>
<protein>
    <submittedName>
        <fullName evidence="1">Uncharacterized protein</fullName>
    </submittedName>
</protein>
<gene>
    <name evidence="1" type="ORF">DPMN_123126</name>
</gene>
<accession>A0A9D4JV30</accession>
<dbReference type="EMBL" id="JAIWYP010000005">
    <property type="protein sequence ID" value="KAH3821362.1"/>
    <property type="molecule type" value="Genomic_DNA"/>
</dbReference>
<dbReference type="Proteomes" id="UP000828390">
    <property type="component" value="Unassembled WGS sequence"/>
</dbReference>
<reference evidence="1" key="2">
    <citation type="submission" date="2020-11" db="EMBL/GenBank/DDBJ databases">
        <authorList>
            <person name="McCartney M.A."/>
            <person name="Auch B."/>
            <person name="Kono T."/>
            <person name="Mallez S."/>
            <person name="Becker A."/>
            <person name="Gohl D.M."/>
            <person name="Silverstein K.A.T."/>
            <person name="Koren S."/>
            <person name="Bechman K.B."/>
            <person name="Herman A."/>
            <person name="Abrahante J.E."/>
            <person name="Garbe J."/>
        </authorList>
    </citation>
    <scope>NUCLEOTIDE SEQUENCE</scope>
    <source>
        <strain evidence="1">Duluth1</strain>
        <tissue evidence="1">Whole animal</tissue>
    </source>
</reference>
<dbReference type="AlphaFoldDB" id="A0A9D4JV30"/>
<keyword evidence="2" id="KW-1185">Reference proteome</keyword>
<comment type="caution">
    <text evidence="1">The sequence shown here is derived from an EMBL/GenBank/DDBJ whole genome shotgun (WGS) entry which is preliminary data.</text>
</comment>
<name>A0A9D4JV30_DREPO</name>